<keyword evidence="3" id="KW-1185">Reference proteome</keyword>
<sequence length="287" mass="32047">MSTDNTITTTSPDHLGPHGRYRPGRALTLFKHRAPGHGVHTTMGNLPVVTPTSATTTTSTPAPKAAPSPTVSTLRLTTPPMETKPIDFGDIYEITIPQDIATRNFNDLENQGGPHVVICYMNNKPNNTFVAKIYDGFNGSFTFEVETHVPERTARWVRMVLMDHYKGAETMEEKIGRARTIDGTVDHVMLPDEKTRLDILRKVSEASNKMWWNVNLAAGWLLNTFSDLKGEGFMPLPPWLFPAEVSQRGIGEVVRKRVEGIKRKQVPRASFPSPSTRDVDESAERRL</sequence>
<evidence type="ECO:0000256" key="1">
    <source>
        <dbReference type="SAM" id="MobiDB-lite"/>
    </source>
</evidence>
<feature type="region of interest" description="Disordered" evidence="1">
    <location>
        <begin position="38"/>
        <end position="80"/>
    </location>
</feature>
<feature type="region of interest" description="Disordered" evidence="1">
    <location>
        <begin position="264"/>
        <end position="287"/>
    </location>
</feature>
<name>A0ABY6S9S4_PODCO</name>
<dbReference type="Proteomes" id="UP000280685">
    <property type="component" value="Chromosome 4"/>
</dbReference>
<organism evidence="2 3">
    <name type="scientific">Podospora comata</name>
    <dbReference type="NCBI Taxonomy" id="48703"/>
    <lineage>
        <taxon>Eukaryota</taxon>
        <taxon>Fungi</taxon>
        <taxon>Dikarya</taxon>
        <taxon>Ascomycota</taxon>
        <taxon>Pezizomycotina</taxon>
        <taxon>Sordariomycetes</taxon>
        <taxon>Sordariomycetidae</taxon>
        <taxon>Sordariales</taxon>
        <taxon>Podosporaceae</taxon>
        <taxon>Podospora</taxon>
    </lineage>
</organism>
<evidence type="ECO:0000313" key="3">
    <source>
        <dbReference type="Proteomes" id="UP000280685"/>
    </source>
</evidence>
<proteinExistence type="predicted"/>
<feature type="compositionally biased region" description="Low complexity" evidence="1">
    <location>
        <begin position="47"/>
        <end position="73"/>
    </location>
</feature>
<gene>
    <name evidence="2" type="ORF">PODCO_408455</name>
</gene>
<accession>A0ABY6S9S4</accession>
<feature type="compositionally biased region" description="Basic and acidic residues" evidence="1">
    <location>
        <begin position="277"/>
        <end position="287"/>
    </location>
</feature>
<dbReference type="EMBL" id="LR026967">
    <property type="protein sequence ID" value="VBB80004.1"/>
    <property type="molecule type" value="Genomic_DNA"/>
</dbReference>
<reference evidence="2" key="1">
    <citation type="submission" date="2018-02" db="EMBL/GenBank/DDBJ databases">
        <authorList>
            <person name="Silar P."/>
        </authorList>
    </citation>
    <scope>NUCLEOTIDE SEQUENCE [LARGE SCALE GENOMIC DNA]</scope>
    <source>
        <strain evidence="2">T</strain>
    </source>
</reference>
<protein>
    <submittedName>
        <fullName evidence="2">Uncharacterized protein</fullName>
    </submittedName>
</protein>
<evidence type="ECO:0000313" key="2">
    <source>
        <dbReference type="EMBL" id="VBB80004.1"/>
    </source>
</evidence>